<accession>A0A3G9GFX1</accession>
<evidence type="ECO:0000313" key="4">
    <source>
        <dbReference type="EMBL" id="BBF85141.1"/>
    </source>
</evidence>
<dbReference type="Proteomes" id="UP000198290">
    <property type="component" value="Chromosome"/>
</dbReference>
<dbReference type="InterPro" id="IPR057326">
    <property type="entry name" value="KR_dom"/>
</dbReference>
<dbReference type="RefSeq" id="WP_089084194.1">
    <property type="nucleotide sequence ID" value="NZ_AP018823.1"/>
</dbReference>
<dbReference type="SUPFAM" id="SSF51735">
    <property type="entry name" value="NAD(P)-binding Rossmann-fold domains"/>
    <property type="match status" value="1"/>
</dbReference>
<dbReference type="InterPro" id="IPR002347">
    <property type="entry name" value="SDR_fam"/>
</dbReference>
<protein>
    <submittedName>
        <fullName evidence="4">3-oxoacyl-[acyl-carrier protein] reductase</fullName>
        <ecNumber evidence="4">1.1.1.100</ecNumber>
    </submittedName>
</protein>
<gene>
    <name evidence="4" type="ORF">DLM_1522</name>
</gene>
<evidence type="ECO:0000256" key="1">
    <source>
        <dbReference type="ARBA" id="ARBA00006484"/>
    </source>
</evidence>
<dbReference type="PANTHER" id="PTHR43477">
    <property type="entry name" value="DIHYDROANTICAPSIN 7-DEHYDROGENASE"/>
    <property type="match status" value="1"/>
</dbReference>
<comment type="similarity">
    <text evidence="1">Belongs to the short-chain dehydrogenases/reductases (SDR) family.</text>
</comment>
<feature type="domain" description="Ketoreductase" evidence="3">
    <location>
        <begin position="9"/>
        <end position="182"/>
    </location>
</feature>
<dbReference type="AlphaFoldDB" id="A0A3G9GFX1"/>
<dbReference type="GO" id="GO:0004316">
    <property type="term" value="F:3-oxoacyl-[acyl-carrier-protein] reductase (NADPH) activity"/>
    <property type="evidence" value="ECO:0007669"/>
    <property type="project" value="UniProtKB-EC"/>
</dbReference>
<proteinExistence type="inferred from homology"/>
<evidence type="ECO:0000256" key="2">
    <source>
        <dbReference type="ARBA" id="ARBA00023002"/>
    </source>
</evidence>
<dbReference type="SMART" id="SM00822">
    <property type="entry name" value="PKS_KR"/>
    <property type="match status" value="1"/>
</dbReference>
<evidence type="ECO:0000313" key="5">
    <source>
        <dbReference type="Proteomes" id="UP000198290"/>
    </source>
</evidence>
<name>A0A3G9GFX1_9NEIS</name>
<reference evidence="5" key="3">
    <citation type="journal article" date="2017" name="Plant Physiol. Biochem.">
        <title>Differential oxidative and antioxidative response of duckweed Lemna minor toward plant growth promoting/inhibiting bacteria.</title>
        <authorList>
            <person name="Ishizawa H."/>
            <person name="Kuroda M."/>
            <person name="Morikawa M."/>
            <person name="Ike M."/>
        </authorList>
    </citation>
    <scope>NUCLEOTIDE SEQUENCE [LARGE SCALE GENOMIC DNA]</scope>
    <source>
        <strain evidence="5">H3</strain>
    </source>
</reference>
<dbReference type="KEGG" id="amah:DLM_1522"/>
<dbReference type="Pfam" id="PF13561">
    <property type="entry name" value="adh_short_C2"/>
    <property type="match status" value="1"/>
</dbReference>
<dbReference type="EC" id="1.1.1.100" evidence="4"/>
<dbReference type="InterPro" id="IPR051122">
    <property type="entry name" value="SDR_DHRS6-like"/>
</dbReference>
<dbReference type="Gene3D" id="3.40.50.720">
    <property type="entry name" value="NAD(P)-binding Rossmann-like Domain"/>
    <property type="match status" value="1"/>
</dbReference>
<dbReference type="InterPro" id="IPR036291">
    <property type="entry name" value="NAD(P)-bd_dom_sf"/>
</dbReference>
<dbReference type="EMBL" id="AP018823">
    <property type="protein sequence ID" value="BBF85141.1"/>
    <property type="molecule type" value="Genomic_DNA"/>
</dbReference>
<sequence length="240" mass="24860">MQDKSLQGQTVVVVGGSSGLGLAAAQAAVQAGAQVVIGGRQPERLQQALALLGKSAIGWPVDVLDAASIEQFFARLPQLDHLLVTAAVLSPGRLAESTMADLQRNLDSRFWGSVHCLRAALPRMAELGSITLTSGMVVQRPQPGKAMAAVAAAAVETLAHSLVRELAPRRINVISPGPMETPLLAAALGDDAARLQALAAGLPLGRLGQAAEFAEAALFLMHNRSMNGEVLHLHGGAAWA</sequence>
<dbReference type="PANTHER" id="PTHR43477:SF1">
    <property type="entry name" value="DIHYDROANTICAPSIN 7-DEHYDROGENASE"/>
    <property type="match status" value="1"/>
</dbReference>
<keyword evidence="2 4" id="KW-0560">Oxidoreductase</keyword>
<keyword evidence="5" id="KW-1185">Reference proteome</keyword>
<dbReference type="OrthoDB" id="9806974at2"/>
<dbReference type="PRINTS" id="PR00081">
    <property type="entry name" value="GDHRDH"/>
</dbReference>
<evidence type="ECO:0000259" key="3">
    <source>
        <dbReference type="SMART" id="SM00822"/>
    </source>
</evidence>
<organism evidence="4 5">
    <name type="scientific">Aquitalea magnusonii</name>
    <dbReference type="NCBI Taxonomy" id="332411"/>
    <lineage>
        <taxon>Bacteria</taxon>
        <taxon>Pseudomonadati</taxon>
        <taxon>Pseudomonadota</taxon>
        <taxon>Betaproteobacteria</taxon>
        <taxon>Neisseriales</taxon>
        <taxon>Chromobacteriaceae</taxon>
        <taxon>Aquitalea</taxon>
    </lineage>
</organism>
<reference evidence="4 5" key="2">
    <citation type="journal article" date="2017" name="Genome Announc.">
        <title>Draft genome sequence of Aquitalea magnusonii strain H3, a plant growth-promoting bacterium of duckweed Lemna minor.</title>
        <authorList>
            <person name="Ishizawa H."/>
            <person name="Kuroda M."/>
            <person name="Ike M."/>
        </authorList>
    </citation>
    <scope>NUCLEOTIDE SEQUENCE [LARGE SCALE GENOMIC DNA]</scope>
    <source>
        <strain evidence="4 5">H3</strain>
    </source>
</reference>
<reference evidence="5" key="1">
    <citation type="journal article" date="2017" name="Biotechnol. Biofuels">
        <title>Evaluation of environmental bacterial communities as a factor affecting the growth of duckweed Lemna minor.</title>
        <authorList>
            <person name="Ishizawa H."/>
            <person name="Kuroda M."/>
            <person name="Morikawa M."/>
            <person name="Ike M."/>
        </authorList>
    </citation>
    <scope>NUCLEOTIDE SEQUENCE [LARGE SCALE GENOMIC DNA]</scope>
    <source>
        <strain evidence="5">H3</strain>
    </source>
</reference>
<dbReference type="STRING" id="332411.VI06_16015"/>